<dbReference type="Proteomes" id="UP001230268">
    <property type="component" value="Unassembled WGS sequence"/>
</dbReference>
<dbReference type="PANTHER" id="PTHR12507">
    <property type="entry name" value="REDUCED GROWTH PHENOTYPE 1 RGP1, YEAST -RELATED"/>
    <property type="match status" value="1"/>
</dbReference>
<dbReference type="SUPFAM" id="SSF81296">
    <property type="entry name" value="E set domains"/>
    <property type="match status" value="1"/>
</dbReference>
<name>A0AAD8LNP8_BABGI</name>
<gene>
    <name evidence="1" type="ORF">BgAZ_401360</name>
</gene>
<comment type="caution">
    <text evidence="1">The sequence shown here is derived from an EMBL/GenBank/DDBJ whole genome shotgun (WGS) entry which is preliminary data.</text>
</comment>
<protein>
    <submittedName>
        <fullName evidence="1">Uncharacterized protein</fullName>
    </submittedName>
</protein>
<dbReference type="Gene3D" id="2.60.40.640">
    <property type="match status" value="1"/>
</dbReference>
<organism evidence="1 2">
    <name type="scientific">Babesia gibsoni</name>
    <dbReference type="NCBI Taxonomy" id="33632"/>
    <lineage>
        <taxon>Eukaryota</taxon>
        <taxon>Sar</taxon>
        <taxon>Alveolata</taxon>
        <taxon>Apicomplexa</taxon>
        <taxon>Aconoidasida</taxon>
        <taxon>Piroplasmida</taxon>
        <taxon>Babesiidae</taxon>
        <taxon>Babesia</taxon>
    </lineage>
</organism>
<proteinExistence type="predicted"/>
<dbReference type="AlphaFoldDB" id="A0AAD8LNP8"/>
<reference evidence="1" key="1">
    <citation type="submission" date="2023-08" db="EMBL/GenBank/DDBJ databases">
        <title>Draft sequence of the Babesia gibsoni genome.</title>
        <authorList>
            <person name="Yamagishi J.Y."/>
            <person name="Xuan X.X."/>
        </authorList>
    </citation>
    <scope>NUCLEOTIDE SEQUENCE</scope>
    <source>
        <strain evidence="1">Azabu</strain>
    </source>
</reference>
<dbReference type="InterPro" id="IPR014848">
    <property type="entry name" value="Rgp1"/>
</dbReference>
<dbReference type="EMBL" id="JAVEPI010000004">
    <property type="protein sequence ID" value="KAK1442106.1"/>
    <property type="molecule type" value="Genomic_DNA"/>
</dbReference>
<dbReference type="InterPro" id="IPR014756">
    <property type="entry name" value="Ig_E-set"/>
</dbReference>
<evidence type="ECO:0000313" key="2">
    <source>
        <dbReference type="Proteomes" id="UP001230268"/>
    </source>
</evidence>
<keyword evidence="2" id="KW-1185">Reference proteome</keyword>
<dbReference type="InterPro" id="IPR014752">
    <property type="entry name" value="Arrestin-like_C"/>
</dbReference>
<sequence>MDLENTPKEGGRVRIQVTIPDSHHVSGGPFCCFVKVAPIASDPSHSENPVTLDFIALSVYGIARIRNKLMETSKLQNNLRFSFLTEERQSLNSNEIAHLIFSSDSVIFSTCTEITPSSPEAYYRFTCTIPPFIPPTVEGEHVSCNYYVEVTVQYNSSPLNHDRQTLRQKLEFLITGSIYPGVPTLDDMFHPFLPKRGGYNIEDGIGDDLIVKVASDFMSSEQKRGNMFFNYSCRVDALESDSISAKPEDTFLLSHDLNTFWHVWDTMNASGFQNVPEEAFIISRYEEFTSKFTELVLNDSTGKELEMLKPWFGNILYSGFYDSGNKLSERKLRTHLNKFFSTVSSKIATINNTTMENLSRNAKDSMKAQQEITSDDSKKVMNFSLGGNRLCTCSLQGFSQLHGSKEFILPVNSWFSIFFDFPDAFKCLQVEINIVRIETSGAQDVRTSRTCVLQRTLYTLGKIHSNVTMFLPTNTTPTFACSFLSVSYALEICFYHYSEPADFLKPDSAKEGLNNLGMLKWDNPIRVLQNESIRIRSRCFTRDENVTMDRVRRYSCLQQR</sequence>
<evidence type="ECO:0000313" key="1">
    <source>
        <dbReference type="EMBL" id="KAK1442106.1"/>
    </source>
</evidence>
<accession>A0AAD8LNP8</accession>